<keyword evidence="4 6" id="KW-1133">Transmembrane helix</keyword>
<evidence type="ECO:0000256" key="1">
    <source>
        <dbReference type="ARBA" id="ARBA00004651"/>
    </source>
</evidence>
<dbReference type="GO" id="GO:0022857">
    <property type="term" value="F:transmembrane transporter activity"/>
    <property type="evidence" value="ECO:0007669"/>
    <property type="project" value="InterPro"/>
</dbReference>
<sequence>MALWTGQLASALGSSMSTLAFKLVTLAVTGSARTAGLVGGAGALGAFLVGPFTGVLADRVSRRRMIVAGNLVGAMLFGALAVAGLAHALTGPLLLVIALLSGMSSTVVSPALSAAVRTVVPGSQRAQASAYASGRADAVSLVAPPAGGGLIPLGYGIPFLADAVS</sequence>
<name>A0A109W205_ACTRD</name>
<dbReference type="Pfam" id="PF07690">
    <property type="entry name" value="MFS_1"/>
    <property type="match status" value="1"/>
</dbReference>
<proteinExistence type="predicted"/>
<reference evidence="9" key="1">
    <citation type="submission" date="2016-02" db="EMBL/GenBank/DDBJ databases">
        <authorList>
            <person name="Holder M.E."/>
            <person name="Ajami N.J."/>
            <person name="Petrosino J.F."/>
        </authorList>
    </citation>
    <scope>NUCLEOTIDE SEQUENCE [LARGE SCALE GENOMIC DNA]</scope>
    <source>
        <strain evidence="9">CCUG 36733</strain>
    </source>
</reference>
<dbReference type="AlphaFoldDB" id="A0A109W205"/>
<protein>
    <recommendedName>
        <fullName evidence="7">Major facilitator superfamily (MFS) profile domain-containing protein</fullName>
    </recommendedName>
</protein>
<evidence type="ECO:0000256" key="3">
    <source>
        <dbReference type="ARBA" id="ARBA00022692"/>
    </source>
</evidence>
<organism evidence="8 9">
    <name type="scientific">Actinomyces radicidentis</name>
    <dbReference type="NCBI Taxonomy" id="111015"/>
    <lineage>
        <taxon>Bacteria</taxon>
        <taxon>Bacillati</taxon>
        <taxon>Actinomycetota</taxon>
        <taxon>Actinomycetes</taxon>
        <taxon>Actinomycetales</taxon>
        <taxon>Actinomycetaceae</taxon>
        <taxon>Actinomyces</taxon>
    </lineage>
</organism>
<evidence type="ECO:0000256" key="2">
    <source>
        <dbReference type="ARBA" id="ARBA00022475"/>
    </source>
</evidence>
<dbReference type="GO" id="GO:0005886">
    <property type="term" value="C:plasma membrane"/>
    <property type="evidence" value="ECO:0007669"/>
    <property type="project" value="UniProtKB-SubCell"/>
</dbReference>
<dbReference type="KEGG" id="ard:AXF14_00680"/>
<evidence type="ECO:0000313" key="8">
    <source>
        <dbReference type="EMBL" id="AMD86388.1"/>
    </source>
</evidence>
<feature type="transmembrane region" description="Helical" evidence="6">
    <location>
        <begin position="36"/>
        <end position="56"/>
    </location>
</feature>
<dbReference type="PROSITE" id="PS50850">
    <property type="entry name" value="MFS"/>
    <property type="match status" value="1"/>
</dbReference>
<dbReference type="PANTHER" id="PTHR23513">
    <property type="entry name" value="INTEGRAL MEMBRANE EFFLUX PROTEIN-RELATED"/>
    <property type="match status" value="1"/>
</dbReference>
<keyword evidence="2" id="KW-1003">Cell membrane</keyword>
<feature type="transmembrane region" description="Helical" evidence="6">
    <location>
        <begin position="93"/>
        <end position="116"/>
    </location>
</feature>
<dbReference type="InterPro" id="IPR011701">
    <property type="entry name" value="MFS"/>
</dbReference>
<dbReference type="InterPro" id="IPR036259">
    <property type="entry name" value="MFS_trans_sf"/>
</dbReference>
<keyword evidence="5 6" id="KW-0472">Membrane</keyword>
<dbReference type="EMBL" id="CP014228">
    <property type="protein sequence ID" value="AMD86388.1"/>
    <property type="molecule type" value="Genomic_DNA"/>
</dbReference>
<dbReference type="OrthoDB" id="9815525at2"/>
<keyword evidence="9" id="KW-1185">Reference proteome</keyword>
<dbReference type="PANTHER" id="PTHR23513:SF11">
    <property type="entry name" value="STAPHYLOFERRIN A TRANSPORTER"/>
    <property type="match status" value="1"/>
</dbReference>
<feature type="transmembrane region" description="Helical" evidence="6">
    <location>
        <begin position="68"/>
        <end position="87"/>
    </location>
</feature>
<evidence type="ECO:0000256" key="5">
    <source>
        <dbReference type="ARBA" id="ARBA00023136"/>
    </source>
</evidence>
<dbReference type="SUPFAM" id="SSF103473">
    <property type="entry name" value="MFS general substrate transporter"/>
    <property type="match status" value="1"/>
</dbReference>
<feature type="domain" description="Major facilitator superfamily (MFS) profile" evidence="7">
    <location>
        <begin position="1"/>
        <end position="165"/>
    </location>
</feature>
<comment type="subcellular location">
    <subcellularLocation>
        <location evidence="1">Cell membrane</location>
        <topology evidence="1">Multi-pass membrane protein</topology>
    </subcellularLocation>
</comment>
<dbReference type="InterPro" id="IPR020846">
    <property type="entry name" value="MFS_dom"/>
</dbReference>
<evidence type="ECO:0000259" key="7">
    <source>
        <dbReference type="PROSITE" id="PS50850"/>
    </source>
</evidence>
<dbReference type="Gene3D" id="1.20.1250.20">
    <property type="entry name" value="MFS general substrate transporter like domains"/>
    <property type="match status" value="1"/>
</dbReference>
<dbReference type="STRING" id="111015.AXF14_00680"/>
<evidence type="ECO:0000313" key="9">
    <source>
        <dbReference type="Proteomes" id="UP000065220"/>
    </source>
</evidence>
<dbReference type="Proteomes" id="UP000065220">
    <property type="component" value="Chromosome"/>
</dbReference>
<gene>
    <name evidence="8" type="ORF">AXF14_00680</name>
</gene>
<accession>A0A109W205</accession>
<keyword evidence="3 6" id="KW-0812">Transmembrane</keyword>
<evidence type="ECO:0000256" key="4">
    <source>
        <dbReference type="ARBA" id="ARBA00022989"/>
    </source>
</evidence>
<evidence type="ECO:0000256" key="6">
    <source>
        <dbReference type="SAM" id="Phobius"/>
    </source>
</evidence>